<evidence type="ECO:0000256" key="5">
    <source>
        <dbReference type="ARBA" id="ARBA00023015"/>
    </source>
</evidence>
<name>A0AAV6WT86_9LAMI</name>
<dbReference type="Proteomes" id="UP000826271">
    <property type="component" value="Unassembled WGS sequence"/>
</dbReference>
<protein>
    <recommendedName>
        <fullName evidence="10">C2H2-type domain-containing protein</fullName>
    </recommendedName>
</protein>
<evidence type="ECO:0000256" key="2">
    <source>
        <dbReference type="ARBA" id="ARBA00022737"/>
    </source>
</evidence>
<feature type="compositionally biased region" description="Polar residues" evidence="9">
    <location>
        <begin position="380"/>
        <end position="399"/>
    </location>
</feature>
<evidence type="ECO:0000256" key="3">
    <source>
        <dbReference type="ARBA" id="ARBA00022771"/>
    </source>
</evidence>
<keyword evidence="1" id="KW-0479">Metal-binding</keyword>
<feature type="compositionally biased region" description="Basic and acidic residues" evidence="9">
    <location>
        <begin position="195"/>
        <end position="204"/>
    </location>
</feature>
<evidence type="ECO:0000256" key="4">
    <source>
        <dbReference type="ARBA" id="ARBA00022833"/>
    </source>
</evidence>
<dbReference type="InterPro" id="IPR036236">
    <property type="entry name" value="Znf_C2H2_sf"/>
</dbReference>
<gene>
    <name evidence="11" type="ORF">BUALT_Bualt13G0046000</name>
</gene>
<dbReference type="InterPro" id="IPR044653">
    <property type="entry name" value="AZF1/2/3-like"/>
</dbReference>
<reference evidence="11" key="1">
    <citation type="submission" date="2019-10" db="EMBL/GenBank/DDBJ databases">
        <authorList>
            <person name="Zhang R."/>
            <person name="Pan Y."/>
            <person name="Wang J."/>
            <person name="Ma R."/>
            <person name="Yu S."/>
        </authorList>
    </citation>
    <scope>NUCLEOTIDE SEQUENCE</scope>
    <source>
        <strain evidence="11">LA-IB0</strain>
        <tissue evidence="11">Leaf</tissue>
    </source>
</reference>
<evidence type="ECO:0000256" key="9">
    <source>
        <dbReference type="SAM" id="MobiDB-lite"/>
    </source>
</evidence>
<dbReference type="PROSITE" id="PS00028">
    <property type="entry name" value="ZINC_FINGER_C2H2_1"/>
    <property type="match status" value="1"/>
</dbReference>
<accession>A0AAV6WT86</accession>
<evidence type="ECO:0000259" key="10">
    <source>
        <dbReference type="PROSITE" id="PS50157"/>
    </source>
</evidence>
<dbReference type="PROSITE" id="PS50157">
    <property type="entry name" value="ZINC_FINGER_C2H2_2"/>
    <property type="match status" value="1"/>
</dbReference>
<dbReference type="GO" id="GO:0008270">
    <property type="term" value="F:zinc ion binding"/>
    <property type="evidence" value="ECO:0007669"/>
    <property type="project" value="UniProtKB-KW"/>
</dbReference>
<feature type="region of interest" description="Disordered" evidence="9">
    <location>
        <begin position="184"/>
        <end position="208"/>
    </location>
</feature>
<evidence type="ECO:0000256" key="8">
    <source>
        <dbReference type="SAM" id="Coils"/>
    </source>
</evidence>
<dbReference type="EMBL" id="WHWC01000013">
    <property type="protein sequence ID" value="KAG8371044.1"/>
    <property type="molecule type" value="Genomic_DNA"/>
</dbReference>
<evidence type="ECO:0000313" key="12">
    <source>
        <dbReference type="Proteomes" id="UP000826271"/>
    </source>
</evidence>
<keyword evidence="3 7" id="KW-0863">Zinc-finger</keyword>
<dbReference type="GO" id="GO:0000976">
    <property type="term" value="F:transcription cis-regulatory region binding"/>
    <property type="evidence" value="ECO:0007669"/>
    <property type="project" value="TreeGrafter"/>
</dbReference>
<dbReference type="InterPro" id="IPR013087">
    <property type="entry name" value="Znf_C2H2_type"/>
</dbReference>
<keyword evidence="8" id="KW-0175">Coiled coil</keyword>
<evidence type="ECO:0000256" key="6">
    <source>
        <dbReference type="ARBA" id="ARBA00023163"/>
    </source>
</evidence>
<dbReference type="PANTHER" id="PTHR45988">
    <property type="entry name" value="C2H2 TYPE ZINC FINGER TRANSCRIPTION FACTOR FAMILY-RELATED"/>
    <property type="match status" value="1"/>
</dbReference>
<organism evidence="11 12">
    <name type="scientific">Buddleja alternifolia</name>
    <dbReference type="NCBI Taxonomy" id="168488"/>
    <lineage>
        <taxon>Eukaryota</taxon>
        <taxon>Viridiplantae</taxon>
        <taxon>Streptophyta</taxon>
        <taxon>Embryophyta</taxon>
        <taxon>Tracheophyta</taxon>
        <taxon>Spermatophyta</taxon>
        <taxon>Magnoliopsida</taxon>
        <taxon>eudicotyledons</taxon>
        <taxon>Gunneridae</taxon>
        <taxon>Pentapetalae</taxon>
        <taxon>asterids</taxon>
        <taxon>lamiids</taxon>
        <taxon>Lamiales</taxon>
        <taxon>Scrophulariaceae</taxon>
        <taxon>Buddlejeae</taxon>
        <taxon>Buddleja</taxon>
    </lineage>
</organism>
<dbReference type="GO" id="GO:0005634">
    <property type="term" value="C:nucleus"/>
    <property type="evidence" value="ECO:0007669"/>
    <property type="project" value="TreeGrafter"/>
</dbReference>
<dbReference type="Gene3D" id="3.30.160.60">
    <property type="entry name" value="Classic Zinc Finger"/>
    <property type="match status" value="1"/>
</dbReference>
<keyword evidence="6" id="KW-0804">Transcription</keyword>
<comment type="caution">
    <text evidence="11">The sequence shown here is derived from an EMBL/GenBank/DDBJ whole genome shotgun (WGS) entry which is preliminary data.</text>
</comment>
<keyword evidence="12" id="KW-1185">Reference proteome</keyword>
<evidence type="ECO:0000256" key="7">
    <source>
        <dbReference type="PROSITE-ProRule" id="PRU00042"/>
    </source>
</evidence>
<dbReference type="PANTHER" id="PTHR45988:SF18">
    <property type="entry name" value="C2H2-TYPE ZINC FINGER FAMILY PROTEIN"/>
    <property type="match status" value="1"/>
</dbReference>
<feature type="coiled-coil region" evidence="8">
    <location>
        <begin position="254"/>
        <end position="281"/>
    </location>
</feature>
<sequence>MSARFSVEELFVWSHDMSSKVNEIDANLAREDLSKCLPGWAQTAKRWRHAMSSSSSSDKKAINVFYKILQLLINDKKGEGVDNVNQATKKRKRDSAVRICESEAIIENSNFPFKDIESNSTINKDLLNVEQLEGIKCEAQDELLMNGGKLKGAKCSTEIQENRATGGGDGSRTGTKSEGMENRYMDTQENPCPEGRMDTQENPRSKGRAKCRIEKRRAKCGTCNEKDEELEEGEIEVEKDEEFEEGEIKVQKDKQLDEGEMQQLEREVEVEKDNAQRKLLLLGGIAKCHTGTHKNKCEGRAKCRTRNQNTGKMSHRGSNSSEALEDDLGKYICDICSRSFTTHQALGGHRSSHNKFKINIVNTNEDSRPKSSRRSPSQRAATTGEENSSHLYKTCNKNFPSRRALEGHKRCHSDQGAGSSSSHGKDEKGTKTAQKVLLFDLNKMPDEKDEDGQ</sequence>
<evidence type="ECO:0000256" key="1">
    <source>
        <dbReference type="ARBA" id="ARBA00022723"/>
    </source>
</evidence>
<feature type="region of interest" description="Disordered" evidence="9">
    <location>
        <begin position="359"/>
        <end position="453"/>
    </location>
</feature>
<keyword evidence="5" id="KW-0805">Transcription regulation</keyword>
<evidence type="ECO:0000313" key="11">
    <source>
        <dbReference type="EMBL" id="KAG8371044.1"/>
    </source>
</evidence>
<dbReference type="Pfam" id="PF13912">
    <property type="entry name" value="zf-C2H2_6"/>
    <property type="match status" value="2"/>
</dbReference>
<dbReference type="GO" id="GO:0003700">
    <property type="term" value="F:DNA-binding transcription factor activity"/>
    <property type="evidence" value="ECO:0007669"/>
    <property type="project" value="InterPro"/>
</dbReference>
<keyword evidence="2" id="KW-0677">Repeat</keyword>
<proteinExistence type="predicted"/>
<dbReference type="SMART" id="SM00355">
    <property type="entry name" value="ZnF_C2H2"/>
    <property type="match status" value="2"/>
</dbReference>
<dbReference type="AlphaFoldDB" id="A0AAV6WT86"/>
<dbReference type="SUPFAM" id="SSF57667">
    <property type="entry name" value="beta-beta-alpha zinc fingers"/>
    <property type="match status" value="1"/>
</dbReference>
<feature type="domain" description="C2H2-type" evidence="10">
    <location>
        <begin position="331"/>
        <end position="358"/>
    </location>
</feature>
<keyword evidence="4" id="KW-0862">Zinc</keyword>